<sequence length="192" mass="22433">MISDSIPWREELWRVADRLEKKSKQQRWTERSSFLVERDFMTSAYAIRRLNEARKISDDLAKTKVPVIRHKLIGSVPDLWNRHKIWEHYDLEHGVDDHITIPHLCNQLIHSFVWFLSATEDTDLFDGAFVASENERHKHLYFFPVESIIDLCRNVAAEDIGSIQYQRGTDGIMRIVSVKVMEDDGENPAPTS</sequence>
<accession>A0A0S2LYM2</accession>
<evidence type="ECO:0000313" key="2">
    <source>
        <dbReference type="Proteomes" id="UP000059574"/>
    </source>
</evidence>
<gene>
    <name evidence="1" type="ORF">AS189_09380</name>
</gene>
<proteinExistence type="predicted"/>
<dbReference type="EMBL" id="CP013200">
    <property type="protein sequence ID" value="ALO66665.1"/>
    <property type="molecule type" value="Genomic_DNA"/>
</dbReference>
<reference evidence="1 2" key="2">
    <citation type="journal article" date="2016" name="J. Biotechnol.">
        <title>Complete genome sequence of Arthrobacter alpinus ERGS4:06, a yellow pigmented bacterium tolerant to cold and radiations isolated from Sikkim Himalaya.</title>
        <authorList>
            <person name="Kumar R."/>
            <person name="Singh D."/>
            <person name="Swarnkar M.K."/>
            <person name="Singh A.K."/>
            <person name="Kumar S."/>
        </authorList>
    </citation>
    <scope>NUCLEOTIDE SEQUENCE [LARGE SCALE GENOMIC DNA]</scope>
    <source>
        <strain evidence="1 2">ERGS4:06</strain>
    </source>
</reference>
<evidence type="ECO:0000313" key="1">
    <source>
        <dbReference type="EMBL" id="ALO66665.1"/>
    </source>
</evidence>
<dbReference type="OrthoDB" id="582074at2"/>
<name>A0A0S2LYM2_9MICC</name>
<dbReference type="RefSeq" id="WP_062287925.1">
    <property type="nucleotide sequence ID" value="NZ_CP013200.1"/>
</dbReference>
<dbReference type="Proteomes" id="UP000059574">
    <property type="component" value="Chromosome"/>
</dbReference>
<protein>
    <submittedName>
        <fullName evidence="1">Uncharacterized protein</fullName>
    </submittedName>
</protein>
<dbReference type="AlphaFoldDB" id="A0A0S2LYM2"/>
<reference evidence="2" key="1">
    <citation type="submission" date="2015-11" db="EMBL/GenBank/DDBJ databases">
        <authorList>
            <person name="Kumar R."/>
            <person name="Singh D."/>
            <person name="Swarnkar M.K."/>
            <person name="Singh A.K."/>
            <person name="Kumar S."/>
        </authorList>
    </citation>
    <scope>NUCLEOTIDE SEQUENCE [LARGE SCALE GENOMIC DNA]</scope>
    <source>
        <strain evidence="2">ERGS4:06</strain>
    </source>
</reference>
<organism evidence="1 2">
    <name type="scientific">Arthrobacter alpinus</name>
    <dbReference type="NCBI Taxonomy" id="656366"/>
    <lineage>
        <taxon>Bacteria</taxon>
        <taxon>Bacillati</taxon>
        <taxon>Actinomycetota</taxon>
        <taxon>Actinomycetes</taxon>
        <taxon>Micrococcales</taxon>
        <taxon>Micrococcaceae</taxon>
        <taxon>Arthrobacter</taxon>
    </lineage>
</organism>